<keyword evidence="2" id="KW-1185">Reference proteome</keyword>
<dbReference type="Proteomes" id="UP000766550">
    <property type="component" value="Unassembled WGS sequence"/>
</dbReference>
<dbReference type="OrthoDB" id="179695at2157"/>
<comment type="caution">
    <text evidence="1">The sequence shown here is derived from an EMBL/GenBank/DDBJ whole genome shotgun (WGS) entry which is preliminary data.</text>
</comment>
<evidence type="ECO:0000313" key="2">
    <source>
        <dbReference type="Proteomes" id="UP000766550"/>
    </source>
</evidence>
<dbReference type="RefSeq" id="WP_162317445.1">
    <property type="nucleotide sequence ID" value="NZ_JAHQXF010000001.1"/>
</dbReference>
<dbReference type="AlphaFoldDB" id="A0A8J8C3D7"/>
<accession>A0A8J8C3D7</accession>
<proteinExistence type="predicted"/>
<organism evidence="1 2">
    <name type="scientific">Haloarcula limicola</name>
    <dbReference type="NCBI Taxonomy" id="1429915"/>
    <lineage>
        <taxon>Archaea</taxon>
        <taxon>Methanobacteriati</taxon>
        <taxon>Methanobacteriota</taxon>
        <taxon>Stenosarchaea group</taxon>
        <taxon>Halobacteria</taxon>
        <taxon>Halobacteriales</taxon>
        <taxon>Haloarculaceae</taxon>
        <taxon>Haloarcula</taxon>
    </lineage>
</organism>
<reference evidence="1 2" key="1">
    <citation type="submission" date="2021-06" db="EMBL/GenBank/DDBJ databases">
        <title>New haloarchaea isolates fom saline soil.</title>
        <authorList>
            <person name="Duran-Viseras A."/>
            <person name="Sanchez-Porro C.S."/>
            <person name="Ventosa A."/>
        </authorList>
    </citation>
    <scope>NUCLEOTIDE SEQUENCE [LARGE SCALE GENOMIC DNA]</scope>
    <source>
        <strain evidence="1 2">JCM 183640</strain>
    </source>
</reference>
<name>A0A8J8C3D7_9EURY</name>
<evidence type="ECO:0000313" key="1">
    <source>
        <dbReference type="EMBL" id="MBV0924386.1"/>
    </source>
</evidence>
<protein>
    <submittedName>
        <fullName evidence="1">Uncharacterized protein</fullName>
    </submittedName>
</protein>
<dbReference type="EMBL" id="JAHQXF010000001">
    <property type="protein sequence ID" value="MBV0924386.1"/>
    <property type="molecule type" value="Genomic_DNA"/>
</dbReference>
<gene>
    <name evidence="1" type="ORF">KTS45_09245</name>
</gene>
<sequence>MQSTTPVTATDRTEETRACPLCGHELAANDVYVHLQVSHRKSAISDALLRATADGVDHPAVVER</sequence>